<evidence type="ECO:0008006" key="4">
    <source>
        <dbReference type="Google" id="ProtNLM"/>
    </source>
</evidence>
<dbReference type="PROSITE" id="PS51257">
    <property type="entry name" value="PROKAR_LIPOPROTEIN"/>
    <property type="match status" value="1"/>
</dbReference>
<keyword evidence="1" id="KW-0732">Signal</keyword>
<dbReference type="GO" id="GO:0016747">
    <property type="term" value="F:acyltransferase activity, transferring groups other than amino-acyl groups"/>
    <property type="evidence" value="ECO:0007669"/>
    <property type="project" value="TreeGrafter"/>
</dbReference>
<gene>
    <name evidence="2" type="ORF">FCH28_01260</name>
</gene>
<evidence type="ECO:0000256" key="1">
    <source>
        <dbReference type="SAM" id="SignalP"/>
    </source>
</evidence>
<protein>
    <recommendedName>
        <fullName evidence="4">Esterase family protein</fullName>
    </recommendedName>
</protein>
<dbReference type="AlphaFoldDB" id="A0A4V5MM86"/>
<dbReference type="PANTHER" id="PTHR48098:SF1">
    <property type="entry name" value="DIACYLGLYCEROL ACYLTRANSFERASE_MYCOLYLTRANSFERASE AG85A"/>
    <property type="match status" value="1"/>
</dbReference>
<feature type="signal peptide" evidence="1">
    <location>
        <begin position="1"/>
        <end position="19"/>
    </location>
</feature>
<proteinExistence type="predicted"/>
<dbReference type="Proteomes" id="UP000308697">
    <property type="component" value="Unassembled WGS sequence"/>
</dbReference>
<comment type="caution">
    <text evidence="2">The sequence shown here is derived from an EMBL/GenBank/DDBJ whole genome shotgun (WGS) entry which is preliminary data.</text>
</comment>
<dbReference type="PANTHER" id="PTHR48098">
    <property type="entry name" value="ENTEROCHELIN ESTERASE-RELATED"/>
    <property type="match status" value="1"/>
</dbReference>
<keyword evidence="3" id="KW-1185">Reference proteome</keyword>
<dbReference type="OrthoDB" id="3670437at2"/>
<reference evidence="2 3" key="1">
    <citation type="submission" date="2019-04" db="EMBL/GenBank/DDBJ databases">
        <title>Streptomyces piniterrae sp. nov., a heliquinomycin-producing actinomycete isolated from rhizosphere soil of Pinus yunnanensis.</title>
        <authorList>
            <person name="Zhuang X."/>
            <person name="Zhao J."/>
        </authorList>
    </citation>
    <scope>NUCLEOTIDE SEQUENCE [LARGE SCALE GENOMIC DNA]</scope>
    <source>
        <strain evidence="3">jys28</strain>
    </source>
</reference>
<name>A0A4V5MM86_9ACTN</name>
<dbReference type="InterPro" id="IPR050583">
    <property type="entry name" value="Mycobacterial_A85_antigen"/>
</dbReference>
<evidence type="ECO:0000313" key="2">
    <source>
        <dbReference type="EMBL" id="TJZ58818.1"/>
    </source>
</evidence>
<feature type="chain" id="PRO_5038904408" description="Esterase family protein" evidence="1">
    <location>
        <begin position="20"/>
        <end position="331"/>
    </location>
</feature>
<dbReference type="SUPFAM" id="SSF53474">
    <property type="entry name" value="alpha/beta-Hydrolases"/>
    <property type="match status" value="1"/>
</dbReference>
<dbReference type="Gene3D" id="3.40.50.1820">
    <property type="entry name" value="alpha/beta hydrolase"/>
    <property type="match status" value="1"/>
</dbReference>
<sequence>MNLLRIGVTVCAVSMGLLASGGCDGSNLVGSSDAPALADHPEKANARLPKVRRPTGPRARFRTYRTTGADGTKIVKTKWRGRKSGYTGNVWAWVPPQYHQPRYAKSAFPVLIALPGAEGYPGNYWAGGDFRLQESIAEWSRQGRTLPFIVVMPVLNPEKKYYDASDIPGQPKMGSWLTEDVPDFARANFRTYDGRAGWAYMGTSSGGFAALKSVLQYPERFTAAIANGPDVAPDSVMWQGHPKEKQANDPGWLARRLVARKGPDVYLAFELGDKEVAIPKVRQFIKDHTRGPVHSTLFWVPGKHSSHNYIKKMADSLHWISERMQGPVPAG</sequence>
<evidence type="ECO:0000313" key="3">
    <source>
        <dbReference type="Proteomes" id="UP000308697"/>
    </source>
</evidence>
<dbReference type="InterPro" id="IPR029058">
    <property type="entry name" value="AB_hydrolase_fold"/>
</dbReference>
<organism evidence="2 3">
    <name type="scientific">Streptomyces piniterrae</name>
    <dbReference type="NCBI Taxonomy" id="2571125"/>
    <lineage>
        <taxon>Bacteria</taxon>
        <taxon>Bacillati</taxon>
        <taxon>Actinomycetota</taxon>
        <taxon>Actinomycetes</taxon>
        <taxon>Kitasatosporales</taxon>
        <taxon>Streptomycetaceae</taxon>
        <taxon>Streptomyces</taxon>
    </lineage>
</organism>
<accession>A0A4V5MM86</accession>
<dbReference type="RefSeq" id="WP_136737770.1">
    <property type="nucleotide sequence ID" value="NZ_SUMB01000001.1"/>
</dbReference>
<dbReference type="InterPro" id="IPR000801">
    <property type="entry name" value="Esterase-like"/>
</dbReference>
<dbReference type="EMBL" id="SUMB01000001">
    <property type="protein sequence ID" value="TJZ58818.1"/>
    <property type="molecule type" value="Genomic_DNA"/>
</dbReference>
<dbReference type="Pfam" id="PF00756">
    <property type="entry name" value="Esterase"/>
    <property type="match status" value="1"/>
</dbReference>